<protein>
    <submittedName>
        <fullName evidence="2">Unannotated protein</fullName>
    </submittedName>
</protein>
<feature type="region of interest" description="Disordered" evidence="1">
    <location>
        <begin position="189"/>
        <end position="237"/>
    </location>
</feature>
<sequence length="281" mass="29236">MSSEGSSIPLRRNASLAEARALMSCWPTSGVSRPLTATNPSIVVDTCNPTSRRRRLASASSIASGSISWSLVIRMRENVFGSRSHAAAVNSASIWDSPAEQRGKRVCASTNAATCARETEPSRHAAPITGTAPSQSPASSVRFTLANDSFVRDRNHADAVRNPASANVLPPATRAATSPLIASSCRFTSTRHNKPSAISSSSAQPNPSPPTTSRNASTAVRNPANAAPTCDRRPATSTAVGSVMHESVMVMGLQTSGMDTAHHDADAPAKTCGPDSTHPTP</sequence>
<evidence type="ECO:0000256" key="1">
    <source>
        <dbReference type="SAM" id="MobiDB-lite"/>
    </source>
</evidence>
<gene>
    <name evidence="2" type="ORF">UFOPK3610_00755</name>
</gene>
<feature type="compositionally biased region" description="Polar residues" evidence="1">
    <location>
        <begin position="131"/>
        <end position="140"/>
    </location>
</feature>
<name>A0A6J7GU53_9ZZZZ</name>
<dbReference type="EMBL" id="CAFBMR010000020">
    <property type="protein sequence ID" value="CAB4910396.1"/>
    <property type="molecule type" value="Genomic_DNA"/>
</dbReference>
<dbReference type="AlphaFoldDB" id="A0A6J7GU53"/>
<feature type="region of interest" description="Disordered" evidence="1">
    <location>
        <begin position="116"/>
        <end position="140"/>
    </location>
</feature>
<proteinExistence type="predicted"/>
<reference evidence="2" key="1">
    <citation type="submission" date="2020-05" db="EMBL/GenBank/DDBJ databases">
        <authorList>
            <person name="Chiriac C."/>
            <person name="Salcher M."/>
            <person name="Ghai R."/>
            <person name="Kavagutti S V."/>
        </authorList>
    </citation>
    <scope>NUCLEOTIDE SEQUENCE</scope>
</reference>
<feature type="region of interest" description="Disordered" evidence="1">
    <location>
        <begin position="258"/>
        <end position="281"/>
    </location>
</feature>
<feature type="compositionally biased region" description="Low complexity" evidence="1">
    <location>
        <begin position="195"/>
        <end position="205"/>
    </location>
</feature>
<accession>A0A6J7GU53</accession>
<organism evidence="2">
    <name type="scientific">freshwater metagenome</name>
    <dbReference type="NCBI Taxonomy" id="449393"/>
    <lineage>
        <taxon>unclassified sequences</taxon>
        <taxon>metagenomes</taxon>
        <taxon>ecological metagenomes</taxon>
    </lineage>
</organism>
<evidence type="ECO:0000313" key="2">
    <source>
        <dbReference type="EMBL" id="CAB4910396.1"/>
    </source>
</evidence>